<comment type="caution">
    <text evidence="3">The sequence shown here is derived from an EMBL/GenBank/DDBJ whole genome shotgun (WGS) entry which is preliminary data.</text>
</comment>
<dbReference type="Gene3D" id="2.60.40.10">
    <property type="entry name" value="Immunoglobulins"/>
    <property type="match status" value="1"/>
</dbReference>
<accession>A0A0N0ZSJ4</accession>
<feature type="signal peptide" evidence="1">
    <location>
        <begin position="1"/>
        <end position="18"/>
    </location>
</feature>
<dbReference type="OrthoDB" id="9765926at2"/>
<reference evidence="3 4" key="1">
    <citation type="journal article" date="2015" name="Genom Data">
        <title>Draft genome sequence of a multidrug-resistant Chryseobacterium indologenes isolate from Malaysia.</title>
        <authorList>
            <person name="Yu C.Y."/>
            <person name="Ang G.Y."/>
            <person name="Cheng H.J."/>
            <person name="Cheong Y.M."/>
            <person name="Yin W.F."/>
            <person name="Chan K.G."/>
        </authorList>
    </citation>
    <scope>NUCLEOTIDE SEQUENCE [LARGE SCALE GENOMIC DNA]</scope>
    <source>
        <strain evidence="3 4">CI_885</strain>
    </source>
</reference>
<dbReference type="InterPro" id="IPR035234">
    <property type="entry name" value="IgGFc-bd_N"/>
</dbReference>
<evidence type="ECO:0000256" key="1">
    <source>
        <dbReference type="SAM" id="SignalP"/>
    </source>
</evidence>
<dbReference type="PATRIC" id="fig|253.9.peg.1853"/>
<feature type="domain" description="IgGFc-binding protein N-terminal" evidence="2">
    <location>
        <begin position="130"/>
        <end position="430"/>
    </location>
</feature>
<keyword evidence="1" id="KW-0732">Signal</keyword>
<reference evidence="4" key="2">
    <citation type="submission" date="2015-09" db="EMBL/GenBank/DDBJ databases">
        <title>Draft genome sequence of a multidrug-resistant Chryseobacterium indologenes isolate from Malaysia.</title>
        <authorList>
            <person name="Yu C.Y."/>
            <person name="Ang G.Y."/>
            <person name="Chan K.-G."/>
        </authorList>
    </citation>
    <scope>NUCLEOTIDE SEQUENCE [LARGE SCALE GENOMIC DNA]</scope>
    <source>
        <strain evidence="4">CI_885</strain>
    </source>
</reference>
<feature type="chain" id="PRO_5005865190" description="IgGFc-binding protein N-terminal domain-containing protein" evidence="1">
    <location>
        <begin position="19"/>
        <end position="1111"/>
    </location>
</feature>
<evidence type="ECO:0000313" key="4">
    <source>
        <dbReference type="Proteomes" id="UP000037953"/>
    </source>
</evidence>
<dbReference type="InterPro" id="IPR026341">
    <property type="entry name" value="T9SS_type_B"/>
</dbReference>
<protein>
    <recommendedName>
        <fullName evidence="2">IgGFc-binding protein N-terminal domain-containing protein</fullName>
    </recommendedName>
</protein>
<evidence type="ECO:0000313" key="3">
    <source>
        <dbReference type="EMBL" id="KPE49520.1"/>
    </source>
</evidence>
<dbReference type="Proteomes" id="UP000037953">
    <property type="component" value="Unassembled WGS sequence"/>
</dbReference>
<dbReference type="Pfam" id="PF13585">
    <property type="entry name" value="CHU_C"/>
    <property type="match status" value="1"/>
</dbReference>
<dbReference type="AlphaFoldDB" id="A0A0N0ZSJ4"/>
<evidence type="ECO:0000259" key="2">
    <source>
        <dbReference type="Pfam" id="PF17517"/>
    </source>
</evidence>
<organism evidence="3 4">
    <name type="scientific">Chryseobacterium indologenes</name>
    <name type="common">Flavobacterium indologenes</name>
    <dbReference type="NCBI Taxonomy" id="253"/>
    <lineage>
        <taxon>Bacteria</taxon>
        <taxon>Pseudomonadati</taxon>
        <taxon>Bacteroidota</taxon>
        <taxon>Flavobacteriia</taxon>
        <taxon>Flavobacteriales</taxon>
        <taxon>Weeksellaceae</taxon>
        <taxon>Chryseobacterium group</taxon>
        <taxon>Chryseobacterium</taxon>
    </lineage>
</organism>
<dbReference type="RefSeq" id="WP_082377272.1">
    <property type="nucleotide sequence ID" value="NZ_LJOD01000017.1"/>
</dbReference>
<dbReference type="NCBIfam" id="TIGR04131">
    <property type="entry name" value="Bac_Flav_CTERM"/>
    <property type="match status" value="1"/>
</dbReference>
<sequence length="1111" mass="119308">MKKFLLAFCTFFCLLVNAQLDTEHWFAPMSASSLQGTPKCYLYLSTNETTPFQVQVYNNNTVFSTVQVSKGNPVQVTVPYQYMIASALSNLFTQNSMGLYVKGNKKFFANFRFTVPNQAEIITSKGLAGIGKNFFVGTAPVTSAKNHVNSTVGITATEDNTTVTLSGYNPGVVFSDGISAPSRTFTLNRGQSYIIEAKSTLSTANLRGLIGAKITATKPISVTNGNFNSIYTTQNNTNVDVLMDQAVPVERLGKDFVLVKGNGLAASGMEAALVIGTVNGTVLTINGNPGNTYTLNAGEHRIIPGTNYSAQGNNMSITSNNNVYVYQLLAGTSGSTVYATGGMNFIPPLSCFLPKEINEIGFINRIGTDYFDTKLNIITQAGAAVSFNGATPAASTGPYAVAGNPNWVTYSIPYVTNTITVTSTKPVTAGIAAGDGAVGYGGYFAGFSSVPAITKTGDCYTGVRLEVDSSYDSYQWYFNGNPINGATTYFINPELYGAGTYTCYITKNNCESRMTYEYEYTLCPPISTTLYEIGSCNTKVITPAFTNSTQTINPSQTSIIVQPTHGTVAINPANGQITYTPNPGLTADATDTFTYYISGNGNPADFEYFKINMNIDVLQTQNATMSSCAGANGNGTYNLTTAVVTPDAGTTATYFTNPNLTGQITSPATYTGPAGTIYVNVTSSFGCTKTAQITLTQNLSPNINTANFNASFCDDDFDGIISVNFNNVTPQIVANSANFTVKYYLSQADANAGNNNNLPANWTYTANTTVYVRVFSNVSDCPSAFGQINFTIGAKIPLITANAVADICDNDLSGSESANLNDYRNLFTLDPNVILSFHSTLANAQAGTNAISPNQNITSVHTFYVRFQSTTSCPNIGTLKLTLKTPKKSERLHDQVVCANDKAILDPGPGFTSYLWSTGATTPTITVGAGNYYVDLGFNGCVYRQNVKVTTAQAPSITRIEISGSTATVYVTGGTPPYQYSLDGFNYQPSNVFMNLSRGIHKVYVLGADGCLPVSKEFLVINLVNTITPNGDGINDVLNYSELKIKENVSIEVADRYGASVYRSTDKNYIWDGKVSGRSIPTGTYWYVIRWTEPDTKLSVSYSGWLLIKNR</sequence>
<name>A0A0N0ZSJ4_CHRID</name>
<proteinExistence type="predicted"/>
<gene>
    <name evidence="3" type="ORF">AOB46_19420</name>
</gene>
<dbReference type="EMBL" id="LJOD01000017">
    <property type="protein sequence ID" value="KPE49520.1"/>
    <property type="molecule type" value="Genomic_DNA"/>
</dbReference>
<dbReference type="Pfam" id="PF17517">
    <property type="entry name" value="IgGFc_binding"/>
    <property type="match status" value="1"/>
</dbReference>
<dbReference type="InterPro" id="IPR013783">
    <property type="entry name" value="Ig-like_fold"/>
</dbReference>